<reference evidence="3" key="1">
    <citation type="journal article" date="2011" name="Nat. Commun.">
        <title>Effector diversification within compartments of the Leptosphaeria maculans genome affected by Repeat-Induced Point mutations.</title>
        <authorList>
            <person name="Rouxel T."/>
            <person name="Grandaubert J."/>
            <person name="Hane J.K."/>
            <person name="Hoede C."/>
            <person name="van de Wouw A.P."/>
            <person name="Couloux A."/>
            <person name="Dominguez V."/>
            <person name="Anthouard V."/>
            <person name="Bally P."/>
            <person name="Bourras S."/>
            <person name="Cozijnsen A.J."/>
            <person name="Ciuffetti L.M."/>
            <person name="Degrave A."/>
            <person name="Dilmaghani A."/>
            <person name="Duret L."/>
            <person name="Fudal I."/>
            <person name="Goodwin S.B."/>
            <person name="Gout L."/>
            <person name="Glaser N."/>
            <person name="Linglin J."/>
            <person name="Kema G.H.J."/>
            <person name="Lapalu N."/>
            <person name="Lawrence C.B."/>
            <person name="May K."/>
            <person name="Meyer M."/>
            <person name="Ollivier B."/>
            <person name="Poulain J."/>
            <person name="Schoch C.L."/>
            <person name="Simon A."/>
            <person name="Spatafora J.W."/>
            <person name="Stachowiak A."/>
            <person name="Turgeon B.G."/>
            <person name="Tyler B.M."/>
            <person name="Vincent D."/>
            <person name="Weissenbach J."/>
            <person name="Amselem J."/>
            <person name="Quesneville H."/>
            <person name="Oliver R.P."/>
            <person name="Wincker P."/>
            <person name="Balesdent M.-H."/>
            <person name="Howlett B.J."/>
        </authorList>
    </citation>
    <scope>NUCLEOTIDE SEQUENCE [LARGE SCALE GENOMIC DNA]</scope>
    <source>
        <strain evidence="3">JN3 / isolate v23.1.3 / race Av1-4-5-6-7-8</strain>
    </source>
</reference>
<feature type="region of interest" description="Disordered" evidence="1">
    <location>
        <begin position="1"/>
        <end position="27"/>
    </location>
</feature>
<proteinExistence type="predicted"/>
<evidence type="ECO:0000256" key="1">
    <source>
        <dbReference type="SAM" id="MobiDB-lite"/>
    </source>
</evidence>
<keyword evidence="3" id="KW-1185">Reference proteome</keyword>
<dbReference type="Proteomes" id="UP000002668">
    <property type="component" value="Genome"/>
</dbReference>
<gene>
    <name evidence="2" type="ORF">LEMA_P021800.1</name>
</gene>
<dbReference type="VEuPathDB" id="FungiDB:LEMA_P021800.1"/>
<dbReference type="HOGENOM" id="CLU_1981986_0_0_1"/>
<name>E5ABK9_LEPMJ</name>
<dbReference type="EMBL" id="FP929138">
    <property type="protein sequence ID" value="CBY01050.1"/>
    <property type="molecule type" value="Genomic_DNA"/>
</dbReference>
<dbReference type="InParanoid" id="E5ABK9"/>
<evidence type="ECO:0000313" key="2">
    <source>
        <dbReference type="EMBL" id="CBY01050.1"/>
    </source>
</evidence>
<sequence>MFPIPPSPPHPSLPPTRTPIIPPPPLHPPLHPLQIPLDILGTITPQLDHNLLPVGLARLIQQDLHNLAVHVLLELLSLVAPGREPVVEDGGVAAQDDDEVDPALGEEVAGVPVEYVAAGCVEGEGF</sequence>
<dbReference type="AlphaFoldDB" id="E5ABK9"/>
<evidence type="ECO:0000313" key="3">
    <source>
        <dbReference type="Proteomes" id="UP000002668"/>
    </source>
</evidence>
<organism evidence="3">
    <name type="scientific">Leptosphaeria maculans (strain JN3 / isolate v23.1.3 / race Av1-4-5-6-7-8)</name>
    <name type="common">Blackleg fungus</name>
    <name type="synonym">Phoma lingam</name>
    <dbReference type="NCBI Taxonomy" id="985895"/>
    <lineage>
        <taxon>Eukaryota</taxon>
        <taxon>Fungi</taxon>
        <taxon>Dikarya</taxon>
        <taxon>Ascomycota</taxon>
        <taxon>Pezizomycotina</taxon>
        <taxon>Dothideomycetes</taxon>
        <taxon>Pleosporomycetidae</taxon>
        <taxon>Pleosporales</taxon>
        <taxon>Pleosporineae</taxon>
        <taxon>Leptosphaeriaceae</taxon>
        <taxon>Plenodomus</taxon>
        <taxon>Plenodomus lingam/Leptosphaeria maculans species complex</taxon>
    </lineage>
</organism>
<accession>E5ABK9</accession>
<protein>
    <submittedName>
        <fullName evidence="2">Predicted protein</fullName>
    </submittedName>
</protein>